<proteinExistence type="predicted"/>
<keyword evidence="2" id="KW-1185">Reference proteome</keyword>
<feature type="non-terminal residue" evidence="1">
    <location>
        <position position="1"/>
    </location>
</feature>
<organism evidence="1 2">
    <name type="scientific">Coemansia nantahalensis</name>
    <dbReference type="NCBI Taxonomy" id="2789366"/>
    <lineage>
        <taxon>Eukaryota</taxon>
        <taxon>Fungi</taxon>
        <taxon>Fungi incertae sedis</taxon>
        <taxon>Zoopagomycota</taxon>
        <taxon>Kickxellomycotina</taxon>
        <taxon>Kickxellomycetes</taxon>
        <taxon>Kickxellales</taxon>
        <taxon>Kickxellaceae</taxon>
        <taxon>Coemansia</taxon>
    </lineage>
</organism>
<protein>
    <submittedName>
        <fullName evidence="1">Uncharacterized protein</fullName>
    </submittedName>
</protein>
<sequence>VQYSTPNGRGWATRKRNAKKQPDSSGNVSEAAGDEHVETSSNAAPASADTVPAPRERDGIEFVSKYHQNFLRKYEGNRATVDFNCRDAIFSVNTRGDWVRFTSSEYERIVKFKRYQRILERELQKNPEIGEALEALSEHSFLTLDVDKFEEALHVWGQYKPPKSQLPKRQLDGYNKQPASAWERKNMRRRYAYRKYKLTRRVCQYDVVKWPVDGTLFYVHRDHDSCLCMHKAVDAHAEGKDRPERYCRSTVIDQEAEKRKGGAGALTTTNKPHICRECGKKDHGHGVCPPGNSSAADGQAELSKRRRT</sequence>
<comment type="caution">
    <text evidence="1">The sequence shown here is derived from an EMBL/GenBank/DDBJ whole genome shotgun (WGS) entry which is preliminary data.</text>
</comment>
<gene>
    <name evidence="1" type="ORF">IWQ57_001079</name>
</gene>
<dbReference type="EMBL" id="JANBUJ010000163">
    <property type="protein sequence ID" value="KAJ2773898.1"/>
    <property type="molecule type" value="Genomic_DNA"/>
</dbReference>
<evidence type="ECO:0000313" key="2">
    <source>
        <dbReference type="Proteomes" id="UP001140234"/>
    </source>
</evidence>
<reference evidence="1" key="1">
    <citation type="submission" date="2022-07" db="EMBL/GenBank/DDBJ databases">
        <title>Phylogenomic reconstructions and comparative analyses of Kickxellomycotina fungi.</title>
        <authorList>
            <person name="Reynolds N.K."/>
            <person name="Stajich J.E."/>
            <person name="Barry K."/>
            <person name="Grigoriev I.V."/>
            <person name="Crous P."/>
            <person name="Smith M.E."/>
        </authorList>
    </citation>
    <scope>NUCLEOTIDE SEQUENCE</scope>
    <source>
        <strain evidence="1">CBS 109366</strain>
    </source>
</reference>
<name>A0ACC1K5A0_9FUNG</name>
<evidence type="ECO:0000313" key="1">
    <source>
        <dbReference type="EMBL" id="KAJ2773898.1"/>
    </source>
</evidence>
<accession>A0ACC1K5A0</accession>
<dbReference type="Proteomes" id="UP001140234">
    <property type="component" value="Unassembled WGS sequence"/>
</dbReference>